<reference evidence="5" key="1">
    <citation type="journal article" date="2014" name="Nat. Commun.">
        <title>Genome sequence of mungbean and insights into evolution within Vigna species.</title>
        <authorList>
            <person name="Kang Y.J."/>
            <person name="Kim S.K."/>
            <person name="Kim M.Y."/>
            <person name="Lestari P."/>
            <person name="Kim K.H."/>
            <person name="Ha B.K."/>
            <person name="Jun T.H."/>
            <person name="Hwang W.J."/>
            <person name="Lee T."/>
            <person name="Lee J."/>
            <person name="Shim S."/>
            <person name="Yoon M.Y."/>
            <person name="Jang Y.E."/>
            <person name="Han K.S."/>
            <person name="Taeprayoon P."/>
            <person name="Yoon N."/>
            <person name="Somta P."/>
            <person name="Tanya P."/>
            <person name="Kim K.S."/>
            <person name="Gwag J.G."/>
            <person name="Moon J.K."/>
            <person name="Lee Y.H."/>
            <person name="Park B.S."/>
            <person name="Bombarely A."/>
            <person name="Doyle J.J."/>
            <person name="Jackson S.A."/>
            <person name="Schafleitner R."/>
            <person name="Srinives P."/>
            <person name="Varshney R.K."/>
            <person name="Lee S.H."/>
        </authorList>
    </citation>
    <scope>NUCLEOTIDE SEQUENCE [LARGE SCALE GENOMIC DNA]</scope>
    <source>
        <strain evidence="5">cv. VC1973A</strain>
    </source>
</reference>
<dbReference type="PANTHER" id="PTHR11413">
    <property type="entry name" value="CYSTATIN FAMILY MEMBER"/>
    <property type="match status" value="1"/>
</dbReference>
<gene>
    <name evidence="6" type="primary">LOC106764995</name>
</gene>
<dbReference type="GO" id="GO:0004869">
    <property type="term" value="F:cysteine-type endopeptidase inhibitor activity"/>
    <property type="evidence" value="ECO:0007669"/>
    <property type="project" value="UniProtKB-KW"/>
</dbReference>
<dbReference type="SUPFAM" id="SSF54403">
    <property type="entry name" value="Cystatin/monellin"/>
    <property type="match status" value="2"/>
</dbReference>
<dbReference type="AlphaFoldDB" id="A0A1S3UG81"/>
<dbReference type="SMART" id="SM00043">
    <property type="entry name" value="CY"/>
    <property type="match status" value="2"/>
</dbReference>
<dbReference type="GeneID" id="106764995"/>
<proteinExistence type="inferred from homology"/>
<dbReference type="OrthoDB" id="1908104at2759"/>
<reference evidence="6" key="2">
    <citation type="submission" date="2025-08" db="UniProtKB">
        <authorList>
            <consortium name="RefSeq"/>
        </authorList>
    </citation>
    <scope>IDENTIFICATION</scope>
    <source>
        <tissue evidence="6">Leaf</tissue>
    </source>
</reference>
<dbReference type="Pfam" id="PF00031">
    <property type="entry name" value="Cystatin"/>
    <property type="match status" value="1"/>
</dbReference>
<dbReference type="InterPro" id="IPR027214">
    <property type="entry name" value="Cystatin"/>
</dbReference>
<feature type="domain" description="Cystatin" evidence="4">
    <location>
        <begin position="105"/>
        <end position="190"/>
    </location>
</feature>
<feature type="domain" description="Cystatin" evidence="4">
    <location>
        <begin position="8"/>
        <end position="98"/>
    </location>
</feature>
<keyword evidence="1 3" id="KW-0646">Protease inhibitor</keyword>
<dbReference type="InterPro" id="IPR000010">
    <property type="entry name" value="Cystatin_dom"/>
</dbReference>
<dbReference type="InterPro" id="IPR046350">
    <property type="entry name" value="Cystatin_sf"/>
</dbReference>
<keyword evidence="2 3" id="KW-0789">Thiol protease inhibitor</keyword>
<comment type="similarity">
    <text evidence="3">Belongs to the cystatin family. Phytocystatin subfamily.</text>
</comment>
<dbReference type="RefSeq" id="XP_014504954.1">
    <property type="nucleotide sequence ID" value="XM_014649468.2"/>
</dbReference>
<evidence type="ECO:0000313" key="5">
    <source>
        <dbReference type="Proteomes" id="UP000087766"/>
    </source>
</evidence>
<evidence type="ECO:0000256" key="1">
    <source>
        <dbReference type="ARBA" id="ARBA00022690"/>
    </source>
</evidence>
<dbReference type="PANTHER" id="PTHR11413:SF125">
    <property type="entry name" value="CYSTEINE PROTEINASE INHIBITOR"/>
    <property type="match status" value="1"/>
</dbReference>
<dbReference type="Proteomes" id="UP000087766">
    <property type="component" value="Chromosome 6"/>
</dbReference>
<evidence type="ECO:0000256" key="3">
    <source>
        <dbReference type="RuleBase" id="RU362130"/>
    </source>
</evidence>
<protein>
    <recommendedName>
        <fullName evidence="3">Cysteine proteinase inhibitor</fullName>
    </recommendedName>
</protein>
<dbReference type="KEGG" id="vra:106764995"/>
<organism evidence="5 6">
    <name type="scientific">Vigna radiata var. radiata</name>
    <name type="common">Mung bean</name>
    <name type="synonym">Phaseolus aureus</name>
    <dbReference type="NCBI Taxonomy" id="3916"/>
    <lineage>
        <taxon>Eukaryota</taxon>
        <taxon>Viridiplantae</taxon>
        <taxon>Streptophyta</taxon>
        <taxon>Embryophyta</taxon>
        <taxon>Tracheophyta</taxon>
        <taxon>Spermatophyta</taxon>
        <taxon>Magnoliopsida</taxon>
        <taxon>eudicotyledons</taxon>
        <taxon>Gunneridae</taxon>
        <taxon>Pentapetalae</taxon>
        <taxon>rosids</taxon>
        <taxon>fabids</taxon>
        <taxon>Fabales</taxon>
        <taxon>Fabaceae</taxon>
        <taxon>Papilionoideae</taxon>
        <taxon>50 kb inversion clade</taxon>
        <taxon>NPAAA clade</taxon>
        <taxon>indigoferoid/millettioid clade</taxon>
        <taxon>Phaseoleae</taxon>
        <taxon>Vigna</taxon>
    </lineage>
</organism>
<sequence>MATAKVTVGLGGITNVPGAPNNVEIEHLARFAVHYYNHQHNADLEFVTVISAKKQVVSGVLYYITLMVKNGETKILYETKVWVREWLKSKEVLEFKVVDDSTTKLGTGERKDVPADTPYIQNLGRFAVDQYNKEQNANLKFVRVIHAKLQIVKGSLYYLTLEAKDAESKNVYEAQVWEFNSTELVEFKRVNDAL</sequence>
<accession>A0A1S3UG81</accession>
<evidence type="ECO:0000313" key="6">
    <source>
        <dbReference type="RefSeq" id="XP_014504954.1"/>
    </source>
</evidence>
<dbReference type="Pfam" id="PF16845">
    <property type="entry name" value="SQAPI"/>
    <property type="match status" value="1"/>
</dbReference>
<dbReference type="CDD" id="cd00042">
    <property type="entry name" value="CY"/>
    <property type="match status" value="2"/>
</dbReference>
<name>A0A1S3UG81_VIGRR</name>
<evidence type="ECO:0000256" key="2">
    <source>
        <dbReference type="ARBA" id="ARBA00022704"/>
    </source>
</evidence>
<evidence type="ECO:0000259" key="4">
    <source>
        <dbReference type="SMART" id="SM00043"/>
    </source>
</evidence>
<dbReference type="Gene3D" id="3.10.450.10">
    <property type="match status" value="2"/>
</dbReference>
<keyword evidence="5" id="KW-1185">Reference proteome</keyword>